<sequence>CSKICQGDGMGRYRFRTGGTLRRTTMEKSTSLTTTQGRQLGSIHVTDSLSLKHLLTASAMSFLLVGKRRMTSTWVLTTSTMLTKRHNSRTPDKSGVLSRRLCSGSICRPHRTHL</sequence>
<evidence type="ECO:0000313" key="1">
    <source>
        <dbReference type="EMBL" id="KAJ8679665.1"/>
    </source>
</evidence>
<comment type="caution">
    <text evidence="1">The sequence shown here is derived from an EMBL/GenBank/DDBJ whole genome shotgun (WGS) entry which is preliminary data.</text>
</comment>
<proteinExistence type="predicted"/>
<feature type="non-terminal residue" evidence="1">
    <location>
        <position position="1"/>
    </location>
</feature>
<dbReference type="EMBL" id="CM056742">
    <property type="protein sequence ID" value="KAJ8679665.1"/>
    <property type="molecule type" value="Genomic_DNA"/>
</dbReference>
<gene>
    <name evidence="1" type="ORF">QAD02_015452</name>
</gene>
<evidence type="ECO:0000313" key="2">
    <source>
        <dbReference type="Proteomes" id="UP001239111"/>
    </source>
</evidence>
<name>A0ACC2PD22_9HYME</name>
<protein>
    <submittedName>
        <fullName evidence="1">Uncharacterized protein</fullName>
    </submittedName>
</protein>
<dbReference type="Proteomes" id="UP001239111">
    <property type="component" value="Chromosome 2"/>
</dbReference>
<reference evidence="1" key="1">
    <citation type="submission" date="2023-04" db="EMBL/GenBank/DDBJ databases">
        <title>A chromosome-level genome assembly of the parasitoid wasp Eretmocerus hayati.</title>
        <authorList>
            <person name="Zhong Y."/>
            <person name="Liu S."/>
            <person name="Liu Y."/>
        </authorList>
    </citation>
    <scope>NUCLEOTIDE SEQUENCE</scope>
    <source>
        <strain evidence="1">ZJU_SS_LIU_2023</strain>
    </source>
</reference>
<accession>A0ACC2PD22</accession>
<keyword evidence="2" id="KW-1185">Reference proteome</keyword>
<feature type="non-terminal residue" evidence="1">
    <location>
        <position position="114"/>
    </location>
</feature>
<organism evidence="1 2">
    <name type="scientific">Eretmocerus hayati</name>
    <dbReference type="NCBI Taxonomy" id="131215"/>
    <lineage>
        <taxon>Eukaryota</taxon>
        <taxon>Metazoa</taxon>
        <taxon>Ecdysozoa</taxon>
        <taxon>Arthropoda</taxon>
        <taxon>Hexapoda</taxon>
        <taxon>Insecta</taxon>
        <taxon>Pterygota</taxon>
        <taxon>Neoptera</taxon>
        <taxon>Endopterygota</taxon>
        <taxon>Hymenoptera</taxon>
        <taxon>Apocrita</taxon>
        <taxon>Proctotrupomorpha</taxon>
        <taxon>Chalcidoidea</taxon>
        <taxon>Aphelinidae</taxon>
        <taxon>Aphelininae</taxon>
        <taxon>Eretmocerus</taxon>
    </lineage>
</organism>